<accession>A0A9Q9EEQ1</accession>
<evidence type="ECO:0000313" key="4">
    <source>
        <dbReference type="EMBL" id="USW49036.1"/>
    </source>
</evidence>
<keyword evidence="2" id="KW-0732">Signal</keyword>
<dbReference type="Pfam" id="PF25411">
    <property type="entry name" value="DUF7888"/>
    <property type="match status" value="1"/>
</dbReference>
<feature type="chain" id="PRO_5040122832" description="DUF7888 domain-containing protein" evidence="2">
    <location>
        <begin position="18"/>
        <end position="205"/>
    </location>
</feature>
<dbReference type="Proteomes" id="UP001056384">
    <property type="component" value="Chromosome 2"/>
</dbReference>
<reference evidence="4" key="1">
    <citation type="submission" date="2022-06" db="EMBL/GenBank/DDBJ databases">
        <title>Complete genome sequences of two strains of the flax pathogen Septoria linicola.</title>
        <authorList>
            <person name="Lapalu N."/>
            <person name="Simon A."/>
            <person name="Demenou B."/>
            <person name="Paumier D."/>
            <person name="Guillot M.-P."/>
            <person name="Gout L."/>
            <person name="Valade R."/>
        </authorList>
    </citation>
    <scope>NUCLEOTIDE SEQUENCE</scope>
    <source>
        <strain evidence="4">SE15195</strain>
    </source>
</reference>
<proteinExistence type="predicted"/>
<dbReference type="EMBL" id="CP099419">
    <property type="protein sequence ID" value="USW49036.1"/>
    <property type="molecule type" value="Genomic_DNA"/>
</dbReference>
<feature type="signal peptide" evidence="2">
    <location>
        <begin position="1"/>
        <end position="17"/>
    </location>
</feature>
<sequence length="205" mass="21414">MLFNSILTSTLIGLSTAAPFAKPPTPQFHPGGNFAWKPVNPQQDSKSPSKRVGATTLAVGGAVLGGVVGPVVTRAFNSVFGVQKKKRSDEDPDESDVDIDIAGLSWEEAKKLFVQTSVNAIFEADEGSDADAAVCVGVGYSVADPSKTVDEASFRFQADGEVEEYDCFILEGPTTFTVPANTSDSEVAVKFGGNGSFTGGVLTIN</sequence>
<evidence type="ECO:0000313" key="5">
    <source>
        <dbReference type="Proteomes" id="UP001056384"/>
    </source>
</evidence>
<evidence type="ECO:0000259" key="3">
    <source>
        <dbReference type="Pfam" id="PF25411"/>
    </source>
</evidence>
<evidence type="ECO:0000256" key="2">
    <source>
        <dbReference type="SAM" id="SignalP"/>
    </source>
</evidence>
<evidence type="ECO:0000256" key="1">
    <source>
        <dbReference type="SAM" id="MobiDB-lite"/>
    </source>
</evidence>
<dbReference type="AlphaFoldDB" id="A0A9Q9EEQ1"/>
<dbReference type="InterPro" id="IPR057210">
    <property type="entry name" value="DUF7888"/>
</dbReference>
<feature type="region of interest" description="Disordered" evidence="1">
    <location>
        <begin position="23"/>
        <end position="51"/>
    </location>
</feature>
<name>A0A9Q9EEQ1_9PEZI</name>
<keyword evidence="5" id="KW-1185">Reference proteome</keyword>
<organism evidence="4 5">
    <name type="scientific">Septoria linicola</name>
    <dbReference type="NCBI Taxonomy" id="215465"/>
    <lineage>
        <taxon>Eukaryota</taxon>
        <taxon>Fungi</taxon>
        <taxon>Dikarya</taxon>
        <taxon>Ascomycota</taxon>
        <taxon>Pezizomycotina</taxon>
        <taxon>Dothideomycetes</taxon>
        <taxon>Dothideomycetidae</taxon>
        <taxon>Mycosphaerellales</taxon>
        <taxon>Mycosphaerellaceae</taxon>
        <taxon>Septoria</taxon>
    </lineage>
</organism>
<gene>
    <name evidence="4" type="ORF">Slin15195_G023550</name>
</gene>
<protein>
    <recommendedName>
        <fullName evidence="3">DUF7888 domain-containing protein</fullName>
    </recommendedName>
</protein>
<feature type="domain" description="DUF7888" evidence="3">
    <location>
        <begin position="105"/>
        <end position="178"/>
    </location>
</feature>